<dbReference type="EnsemblBacteria" id="AAM04014">
    <property type="protein sequence ID" value="AAM04014"/>
    <property type="gene ID" value="MA_0570"/>
</dbReference>
<name>Q8TT67_METAC</name>
<accession>Q8TT67</accession>
<evidence type="ECO:0000313" key="1">
    <source>
        <dbReference type="EMBL" id="AAM04014.1"/>
    </source>
</evidence>
<dbReference type="Proteomes" id="UP000002487">
    <property type="component" value="Chromosome"/>
</dbReference>
<dbReference type="InParanoid" id="Q8TT67"/>
<dbReference type="EMBL" id="AE010299">
    <property type="protein sequence ID" value="AAM04014.1"/>
    <property type="molecule type" value="Genomic_DNA"/>
</dbReference>
<dbReference type="KEGG" id="mac:MA_0570"/>
<dbReference type="STRING" id="188937.MA_0570"/>
<dbReference type="HOGENOM" id="CLU_2079397_0_0_2"/>
<proteinExistence type="predicted"/>
<gene>
    <name evidence="1" type="ordered locus">MA_0570</name>
</gene>
<sequence length="117" mass="13603">MAFTTIEPLYTIKNYDEHPHNATVRITGYNGEYFGETDYQLNSGQTVSVEKPRKLLMKWSNPFKDGYLHYASGDYHYYIVSENMSTTYYSTPHLTNTVIFELINESGEFNVFITETT</sequence>
<evidence type="ECO:0000313" key="2">
    <source>
        <dbReference type="Proteomes" id="UP000002487"/>
    </source>
</evidence>
<organism evidence="1 2">
    <name type="scientific">Methanosarcina acetivorans (strain ATCC 35395 / DSM 2834 / JCM 12185 / C2A)</name>
    <dbReference type="NCBI Taxonomy" id="188937"/>
    <lineage>
        <taxon>Archaea</taxon>
        <taxon>Methanobacteriati</taxon>
        <taxon>Methanobacteriota</taxon>
        <taxon>Stenosarchaea group</taxon>
        <taxon>Methanomicrobia</taxon>
        <taxon>Methanosarcinales</taxon>
        <taxon>Methanosarcinaceae</taxon>
        <taxon>Methanosarcina</taxon>
    </lineage>
</organism>
<dbReference type="AlphaFoldDB" id="Q8TT67"/>
<protein>
    <submittedName>
        <fullName evidence="1">Uncharacterized protein</fullName>
    </submittedName>
</protein>
<reference evidence="1 2" key="1">
    <citation type="journal article" date="2002" name="Genome Res.">
        <title>The genome of Methanosarcina acetivorans reveals extensive metabolic and physiological diversity.</title>
        <authorList>
            <person name="Galagan J.E."/>
            <person name="Nusbaum C."/>
            <person name="Roy A."/>
            <person name="Endrizzi M.G."/>
            <person name="Macdonald P."/>
            <person name="FitzHugh W."/>
            <person name="Calvo S."/>
            <person name="Engels R."/>
            <person name="Smirnov S."/>
            <person name="Atnoor D."/>
            <person name="Brown A."/>
            <person name="Allen N."/>
            <person name="Naylor J."/>
            <person name="Stange-Thomann N."/>
            <person name="DeArellano K."/>
            <person name="Johnson R."/>
            <person name="Linton L."/>
            <person name="McEwan P."/>
            <person name="McKernan K."/>
            <person name="Talamas J."/>
            <person name="Tirrell A."/>
            <person name="Ye W."/>
            <person name="Zimmer A."/>
            <person name="Barber R.D."/>
            <person name="Cann I."/>
            <person name="Graham D.E."/>
            <person name="Grahame D.A."/>
            <person name="Guss A."/>
            <person name="Hedderich R."/>
            <person name="Ingram-Smith C."/>
            <person name="Kuettner C.H."/>
            <person name="Krzycki J.A."/>
            <person name="Leigh J.A."/>
            <person name="Li W."/>
            <person name="Liu J."/>
            <person name="Mukhopadhyay B."/>
            <person name="Reeve J.N."/>
            <person name="Smith K."/>
            <person name="Springer T.A."/>
            <person name="Umayam L.A."/>
            <person name="White O."/>
            <person name="White R.H."/>
            <person name="de Macario E.C."/>
            <person name="Ferry J.G."/>
            <person name="Jarrell K.F."/>
            <person name="Jing H."/>
            <person name="Macario A.J.L."/>
            <person name="Paulsen I."/>
            <person name="Pritchett M."/>
            <person name="Sowers K.R."/>
            <person name="Swanson R.V."/>
            <person name="Zinder S.H."/>
            <person name="Lander E."/>
            <person name="Metcalf W.W."/>
            <person name="Birren B."/>
        </authorList>
    </citation>
    <scope>NUCLEOTIDE SEQUENCE [LARGE SCALE GENOMIC DNA]</scope>
    <source>
        <strain evidence="2">ATCC 35395 / DSM 2834 / JCM 12185 / C2A</strain>
    </source>
</reference>
<keyword evidence="2" id="KW-1185">Reference proteome</keyword>